<dbReference type="HOGENOM" id="CLU_1214909_0_0_1"/>
<evidence type="ECO:0000256" key="1">
    <source>
        <dbReference type="SAM" id="Phobius"/>
    </source>
</evidence>
<keyword evidence="4" id="KW-1185">Reference proteome</keyword>
<feature type="domain" description="Heterokaryon incompatibility" evidence="2">
    <location>
        <begin position="44"/>
        <end position="143"/>
    </location>
</feature>
<dbReference type="Pfam" id="PF06985">
    <property type="entry name" value="HET"/>
    <property type="match status" value="1"/>
</dbReference>
<protein>
    <recommendedName>
        <fullName evidence="2">Heterokaryon incompatibility domain-containing protein</fullName>
    </recommendedName>
</protein>
<dbReference type="eggNOG" id="ENOG502T4AM">
    <property type="taxonomic scope" value="Eukaryota"/>
</dbReference>
<dbReference type="Proteomes" id="UP000005426">
    <property type="component" value="Unassembled WGS sequence"/>
</dbReference>
<dbReference type="AlphaFoldDB" id="G9NKE9"/>
<keyword evidence="1" id="KW-0472">Membrane</keyword>
<feature type="transmembrane region" description="Helical" evidence="1">
    <location>
        <begin position="172"/>
        <end position="198"/>
    </location>
</feature>
<evidence type="ECO:0000313" key="3">
    <source>
        <dbReference type="EMBL" id="EHK49366.1"/>
    </source>
</evidence>
<dbReference type="InterPro" id="IPR010730">
    <property type="entry name" value="HET"/>
</dbReference>
<accession>G9NKE9</accession>
<evidence type="ECO:0000313" key="4">
    <source>
        <dbReference type="Proteomes" id="UP000005426"/>
    </source>
</evidence>
<dbReference type="PANTHER" id="PTHR24148:SF64">
    <property type="entry name" value="HETEROKARYON INCOMPATIBILITY DOMAIN-CONTAINING PROTEIN"/>
    <property type="match status" value="1"/>
</dbReference>
<gene>
    <name evidence="3" type="ORF">TRIATDRAFT_214334</name>
</gene>
<proteinExistence type="predicted"/>
<reference evidence="3 4" key="1">
    <citation type="journal article" date="2011" name="Genome Biol.">
        <title>Comparative genome sequence analysis underscores mycoparasitism as the ancestral life style of Trichoderma.</title>
        <authorList>
            <person name="Kubicek C.P."/>
            <person name="Herrera-Estrella A."/>
            <person name="Seidl-Seiboth V."/>
            <person name="Martinez D.A."/>
            <person name="Druzhinina I.S."/>
            <person name="Thon M."/>
            <person name="Zeilinger S."/>
            <person name="Casas-Flores S."/>
            <person name="Horwitz B.A."/>
            <person name="Mukherjee P.K."/>
            <person name="Mukherjee M."/>
            <person name="Kredics L."/>
            <person name="Alcaraz L.D."/>
            <person name="Aerts A."/>
            <person name="Antal Z."/>
            <person name="Atanasova L."/>
            <person name="Cervantes-Badillo M.G."/>
            <person name="Challacombe J."/>
            <person name="Chertkov O."/>
            <person name="McCluskey K."/>
            <person name="Coulpier F."/>
            <person name="Deshpande N."/>
            <person name="von Doehren H."/>
            <person name="Ebbole D.J."/>
            <person name="Esquivel-Naranjo E.U."/>
            <person name="Fekete E."/>
            <person name="Flipphi M."/>
            <person name="Glaser F."/>
            <person name="Gomez-Rodriguez E.Y."/>
            <person name="Gruber S."/>
            <person name="Han C."/>
            <person name="Henrissat B."/>
            <person name="Hermosa R."/>
            <person name="Hernandez-Onate M."/>
            <person name="Karaffa L."/>
            <person name="Kosti I."/>
            <person name="Le Crom S."/>
            <person name="Lindquist E."/>
            <person name="Lucas S."/>
            <person name="Luebeck M."/>
            <person name="Luebeck P.S."/>
            <person name="Margeot A."/>
            <person name="Metz B."/>
            <person name="Misra M."/>
            <person name="Nevalainen H."/>
            <person name="Omann M."/>
            <person name="Packer N."/>
            <person name="Perrone G."/>
            <person name="Uresti-Rivera E.E."/>
            <person name="Salamov A."/>
            <person name="Schmoll M."/>
            <person name="Seiboth B."/>
            <person name="Shapiro H."/>
            <person name="Sukno S."/>
            <person name="Tamayo-Ramos J.A."/>
            <person name="Tisch D."/>
            <person name="Wiest A."/>
            <person name="Wilkinson H.H."/>
            <person name="Zhang M."/>
            <person name="Coutinho P.M."/>
            <person name="Kenerley C.M."/>
            <person name="Monte E."/>
            <person name="Baker S.E."/>
            <person name="Grigoriev I.V."/>
        </authorList>
    </citation>
    <scope>NUCLEOTIDE SEQUENCE [LARGE SCALE GENOMIC DNA]</scope>
    <source>
        <strain evidence="4">ATCC 20476 / IMI 206040</strain>
    </source>
</reference>
<keyword evidence="1" id="KW-1133">Transmembrane helix</keyword>
<comment type="caution">
    <text evidence="3">The sequence shown here is derived from an EMBL/GenBank/DDBJ whole genome shotgun (WGS) entry which is preliminary data.</text>
</comment>
<name>G9NKE9_HYPAI</name>
<evidence type="ECO:0000259" key="2">
    <source>
        <dbReference type="Pfam" id="PF06985"/>
    </source>
</evidence>
<dbReference type="PANTHER" id="PTHR24148">
    <property type="entry name" value="ANKYRIN REPEAT DOMAIN-CONTAINING PROTEIN 39 HOMOLOG-RELATED"/>
    <property type="match status" value="1"/>
</dbReference>
<dbReference type="InterPro" id="IPR052895">
    <property type="entry name" value="HetReg/Transcr_Mod"/>
</dbReference>
<organism evidence="3 4">
    <name type="scientific">Hypocrea atroviridis (strain ATCC 20476 / IMI 206040)</name>
    <name type="common">Trichoderma atroviride</name>
    <dbReference type="NCBI Taxonomy" id="452589"/>
    <lineage>
        <taxon>Eukaryota</taxon>
        <taxon>Fungi</taxon>
        <taxon>Dikarya</taxon>
        <taxon>Ascomycota</taxon>
        <taxon>Pezizomycotina</taxon>
        <taxon>Sordariomycetes</taxon>
        <taxon>Hypocreomycetidae</taxon>
        <taxon>Hypocreales</taxon>
        <taxon>Hypocreaceae</taxon>
        <taxon>Trichoderma</taxon>
    </lineage>
</organism>
<keyword evidence="1" id="KW-0812">Transmembrane</keyword>
<sequence length="228" mass="25901">MLEAYPKLADSRSIRVIKLHGATKLSVDIRFDLIAVSLDAPLPYEAISYTWSGQALDQPVYANGKEHLVTRNAEHVMRRLRPNRPEHSRNLWIDAICINQKDNREKAVEVQLMFEIYANANCVNIWLGQGTESTALALKWLRWYSWSFPAIWKTQAKFARAITSVDSIFIRLLLGIAAVSMSCVCACIMMLVGAIVIFPFGLLPMFKSGQFCYPLFSAFLTNKHTFRP</sequence>
<dbReference type="OrthoDB" id="194358at2759"/>
<dbReference type="EMBL" id="ABDG02000017">
    <property type="protein sequence ID" value="EHK49366.1"/>
    <property type="molecule type" value="Genomic_DNA"/>
</dbReference>